<dbReference type="Proteomes" id="UP000600247">
    <property type="component" value="Unassembled WGS sequence"/>
</dbReference>
<organism evidence="2 3">
    <name type="scientific">Paenibacillus radicis</name>
    <name type="common">ex Gao et al. 2016</name>
    <dbReference type="NCBI Taxonomy" id="1737354"/>
    <lineage>
        <taxon>Bacteria</taxon>
        <taxon>Bacillati</taxon>
        <taxon>Bacillota</taxon>
        <taxon>Bacilli</taxon>
        <taxon>Bacillales</taxon>
        <taxon>Paenibacillaceae</taxon>
        <taxon>Paenibacillus</taxon>
    </lineage>
</organism>
<keyword evidence="1" id="KW-1133">Transmembrane helix</keyword>
<dbReference type="RefSeq" id="WP_188892552.1">
    <property type="nucleotide sequence ID" value="NZ_BMHY01000017.1"/>
</dbReference>
<feature type="transmembrane region" description="Helical" evidence="1">
    <location>
        <begin position="33"/>
        <end position="57"/>
    </location>
</feature>
<dbReference type="AlphaFoldDB" id="A0A917HR62"/>
<feature type="transmembrane region" description="Helical" evidence="1">
    <location>
        <begin position="69"/>
        <end position="94"/>
    </location>
</feature>
<sequence length="210" mass="23225">MKAWRVGSLSMGVTLLLLGAAIAVSIWNGTDSVNLLLWVAPVVFILLGTELLLYLWLAGTERTVMRYDWMSVFFVSVLGVGAVAMVSLTSTGLLGEFRQSLQITERTAVVKTDAVKVPDTVKKIIVQSFEQVQLDKAEVQDVRLLGQVQYWAVEPMKQPESIISTDTVGSTMYVMIGSFQQKNRGIVSESYHPKLTLVLPQGIEVEERGF</sequence>
<reference evidence="2 3" key="1">
    <citation type="journal article" date="2014" name="Int. J. Syst. Evol. Microbiol.">
        <title>Complete genome sequence of Corynebacterium casei LMG S-19264T (=DSM 44701T), isolated from a smear-ripened cheese.</title>
        <authorList>
            <consortium name="US DOE Joint Genome Institute (JGI-PGF)"/>
            <person name="Walter F."/>
            <person name="Albersmeier A."/>
            <person name="Kalinowski J."/>
            <person name="Ruckert C."/>
        </authorList>
    </citation>
    <scope>NUCLEOTIDE SEQUENCE [LARGE SCALE GENOMIC DNA]</scope>
    <source>
        <strain evidence="2 3">CGMCC 1.15286</strain>
    </source>
</reference>
<accession>A0A917HR62</accession>
<proteinExistence type="predicted"/>
<keyword evidence="3" id="KW-1185">Reference proteome</keyword>
<name>A0A917HR62_9BACL</name>
<protein>
    <submittedName>
        <fullName evidence="2">Uncharacterized protein</fullName>
    </submittedName>
</protein>
<keyword evidence="1" id="KW-0812">Transmembrane</keyword>
<evidence type="ECO:0000256" key="1">
    <source>
        <dbReference type="SAM" id="Phobius"/>
    </source>
</evidence>
<evidence type="ECO:0000313" key="2">
    <source>
        <dbReference type="EMBL" id="GGG86899.1"/>
    </source>
</evidence>
<comment type="caution">
    <text evidence="2">The sequence shown here is derived from an EMBL/GenBank/DDBJ whole genome shotgun (WGS) entry which is preliminary data.</text>
</comment>
<evidence type="ECO:0000313" key="3">
    <source>
        <dbReference type="Proteomes" id="UP000600247"/>
    </source>
</evidence>
<gene>
    <name evidence="2" type="ORF">GCM10010918_51410</name>
</gene>
<dbReference type="EMBL" id="BMHY01000017">
    <property type="protein sequence ID" value="GGG86899.1"/>
    <property type="molecule type" value="Genomic_DNA"/>
</dbReference>
<keyword evidence="1" id="KW-0472">Membrane</keyword>